<dbReference type="Proteomes" id="UP000663760">
    <property type="component" value="Chromosome 9"/>
</dbReference>
<dbReference type="PANTHER" id="PTHR37908">
    <property type="entry name" value="TRANSMEMBRANE PROTEIN"/>
    <property type="match status" value="1"/>
</dbReference>
<evidence type="ECO:0000313" key="3">
    <source>
        <dbReference type="EMBL" id="CAA7401924.1"/>
    </source>
</evidence>
<gene>
    <name evidence="3" type="ORF">SI8410_09012602</name>
</gene>
<accession>A0A7I8KY90</accession>
<feature type="region of interest" description="Disordered" evidence="1">
    <location>
        <begin position="64"/>
        <end position="94"/>
    </location>
</feature>
<dbReference type="PANTHER" id="PTHR37908:SF3">
    <property type="entry name" value="TRANSMEMBRANE PROTEIN"/>
    <property type="match status" value="1"/>
</dbReference>
<evidence type="ECO:0000256" key="1">
    <source>
        <dbReference type="SAM" id="MobiDB-lite"/>
    </source>
</evidence>
<evidence type="ECO:0000313" key="4">
    <source>
        <dbReference type="Proteomes" id="UP000663760"/>
    </source>
</evidence>
<sequence>MGGRRPCFAALVLIPAILSLFLLQGFARNVKTAKFDGETFRTVFPGGRATAKLLEFSSMDYSEPGANTNPRAGSFWGSPLPGHPPPPPPPQSVY</sequence>
<dbReference type="AlphaFoldDB" id="A0A7I8KY90"/>
<keyword evidence="2" id="KW-0732">Signal</keyword>
<feature type="chain" id="PRO_5029609405" evidence="2">
    <location>
        <begin position="28"/>
        <end position="94"/>
    </location>
</feature>
<dbReference type="OrthoDB" id="786933at2759"/>
<evidence type="ECO:0000256" key="2">
    <source>
        <dbReference type="SAM" id="SignalP"/>
    </source>
</evidence>
<keyword evidence="4" id="KW-1185">Reference proteome</keyword>
<feature type="signal peptide" evidence="2">
    <location>
        <begin position="1"/>
        <end position="27"/>
    </location>
</feature>
<dbReference type="EMBL" id="LR746272">
    <property type="protein sequence ID" value="CAA7401924.1"/>
    <property type="molecule type" value="Genomic_DNA"/>
</dbReference>
<feature type="compositionally biased region" description="Pro residues" evidence="1">
    <location>
        <begin position="81"/>
        <end position="94"/>
    </location>
</feature>
<proteinExistence type="predicted"/>
<protein>
    <submittedName>
        <fullName evidence="3">Uncharacterized protein</fullName>
    </submittedName>
</protein>
<organism evidence="3 4">
    <name type="scientific">Spirodela intermedia</name>
    <name type="common">Intermediate duckweed</name>
    <dbReference type="NCBI Taxonomy" id="51605"/>
    <lineage>
        <taxon>Eukaryota</taxon>
        <taxon>Viridiplantae</taxon>
        <taxon>Streptophyta</taxon>
        <taxon>Embryophyta</taxon>
        <taxon>Tracheophyta</taxon>
        <taxon>Spermatophyta</taxon>
        <taxon>Magnoliopsida</taxon>
        <taxon>Liliopsida</taxon>
        <taxon>Araceae</taxon>
        <taxon>Lemnoideae</taxon>
        <taxon>Spirodela</taxon>
    </lineage>
</organism>
<reference evidence="3" key="1">
    <citation type="submission" date="2020-02" db="EMBL/GenBank/DDBJ databases">
        <authorList>
            <person name="Scholz U."/>
            <person name="Mascher M."/>
            <person name="Fiebig A."/>
        </authorList>
    </citation>
    <scope>NUCLEOTIDE SEQUENCE</scope>
</reference>
<name>A0A7I8KY90_SPIIN</name>